<evidence type="ECO:0000313" key="8">
    <source>
        <dbReference type="EMBL" id="MFC5644619.1"/>
    </source>
</evidence>
<keyword evidence="6" id="KW-0814">Transposable element</keyword>
<dbReference type="Proteomes" id="UP001596066">
    <property type="component" value="Unassembled WGS sequence"/>
</dbReference>
<evidence type="ECO:0000256" key="2">
    <source>
        <dbReference type="ARBA" id="ARBA00010961"/>
    </source>
</evidence>
<proteinExistence type="inferred from homology"/>
<comment type="similarity">
    <text evidence="2 6">Belongs to the transposase mutator family.</text>
</comment>
<keyword evidence="9" id="KW-1185">Reference proteome</keyword>
<evidence type="ECO:0000256" key="7">
    <source>
        <dbReference type="SAM" id="MobiDB-lite"/>
    </source>
</evidence>
<evidence type="ECO:0000256" key="4">
    <source>
        <dbReference type="ARBA" id="ARBA00023125"/>
    </source>
</evidence>
<comment type="caution">
    <text evidence="8">The sequence shown here is derived from an EMBL/GenBank/DDBJ whole genome shotgun (WGS) entry which is preliminary data.</text>
</comment>
<keyword evidence="3 6" id="KW-0815">Transposition</keyword>
<reference evidence="9" key="1">
    <citation type="journal article" date="2019" name="Int. J. Syst. Evol. Microbiol.">
        <title>The Global Catalogue of Microorganisms (GCM) 10K type strain sequencing project: providing services to taxonomists for standard genome sequencing and annotation.</title>
        <authorList>
            <consortium name="The Broad Institute Genomics Platform"/>
            <consortium name="The Broad Institute Genome Sequencing Center for Infectious Disease"/>
            <person name="Wu L."/>
            <person name="Ma J."/>
        </authorList>
    </citation>
    <scope>NUCLEOTIDE SEQUENCE [LARGE SCALE GENOMIC DNA]</scope>
    <source>
        <strain evidence="9">CGMCC 4.1622</strain>
    </source>
</reference>
<sequence length="422" mass="46391">MADKEPVASAAEDVLVDEVVERLMDRADASGAALLGEGGLLTEITRAVLERALEAEMTQHLGYEKHDPAGRGSGNSRNGTSPKTVLTDVGAVTLAVPRDRKGDFEPQLVPKNARRLAGFNDRILSLYARGMSVRDIRSHLAQIYGVEVSPDLISKVTDAVVDELVSWQNRPLDAVWPIIYIDALWVKIRSGAVVSKPVYLAVGVDMDGRKDVLGLWVGAEGEGATTWMAVLTELRNRGVEDVCIVACDGLKGLPDAVTATWPRATVQTCVIHLIRASLRLSSARDHPRLVPALRAIYTAPTEQAAEQALDAFTVSELGERYPAVVRTWRAAWSEFTPYLAFPPSIRKVVYSTNMVESINSRLRKATRNRGHFPSEQAALKVLYLAVREQINPKARDANHVAAHWKQALNQFSLFFEDRLGVQ</sequence>
<dbReference type="RefSeq" id="WP_346148120.1">
    <property type="nucleotide sequence ID" value="NZ_BAAAUA010000044.1"/>
</dbReference>
<dbReference type="EMBL" id="JBHSOC010000050">
    <property type="protein sequence ID" value="MFC5644619.1"/>
    <property type="molecule type" value="Genomic_DNA"/>
</dbReference>
<dbReference type="PANTHER" id="PTHR33217">
    <property type="entry name" value="TRANSPOSASE FOR INSERTION SEQUENCE ELEMENT IS1081"/>
    <property type="match status" value="1"/>
</dbReference>
<evidence type="ECO:0000256" key="5">
    <source>
        <dbReference type="ARBA" id="ARBA00023172"/>
    </source>
</evidence>
<name>A0ABW0VIL0_9ACTN</name>
<dbReference type="InterPro" id="IPR001207">
    <property type="entry name" value="Transposase_mutator"/>
</dbReference>
<organism evidence="8 9">
    <name type="scientific">Kitasatospora cinereorecta</name>
    <dbReference type="NCBI Taxonomy" id="285560"/>
    <lineage>
        <taxon>Bacteria</taxon>
        <taxon>Bacillati</taxon>
        <taxon>Actinomycetota</taxon>
        <taxon>Actinomycetes</taxon>
        <taxon>Kitasatosporales</taxon>
        <taxon>Streptomycetaceae</taxon>
        <taxon>Kitasatospora</taxon>
    </lineage>
</organism>
<protein>
    <recommendedName>
        <fullName evidence="6">Mutator family transposase</fullName>
    </recommendedName>
</protein>
<evidence type="ECO:0000256" key="3">
    <source>
        <dbReference type="ARBA" id="ARBA00022578"/>
    </source>
</evidence>
<gene>
    <name evidence="8" type="ORF">ACFPZF_25080</name>
</gene>
<keyword evidence="5 6" id="KW-0233">DNA recombination</keyword>
<evidence type="ECO:0000256" key="6">
    <source>
        <dbReference type="RuleBase" id="RU365089"/>
    </source>
</evidence>
<comment type="function">
    <text evidence="1 6">Required for the transposition of the insertion element.</text>
</comment>
<dbReference type="Pfam" id="PF00872">
    <property type="entry name" value="Transposase_mut"/>
    <property type="match status" value="1"/>
</dbReference>
<dbReference type="PROSITE" id="PS01007">
    <property type="entry name" value="TRANSPOSASE_MUTATOR"/>
    <property type="match status" value="1"/>
</dbReference>
<keyword evidence="4 6" id="KW-0238">DNA-binding</keyword>
<evidence type="ECO:0000313" key="9">
    <source>
        <dbReference type="Proteomes" id="UP001596066"/>
    </source>
</evidence>
<dbReference type="PANTHER" id="PTHR33217:SF8">
    <property type="entry name" value="MUTATOR FAMILY TRANSPOSASE"/>
    <property type="match status" value="1"/>
</dbReference>
<dbReference type="NCBIfam" id="NF033543">
    <property type="entry name" value="transpos_IS256"/>
    <property type="match status" value="1"/>
</dbReference>
<evidence type="ECO:0000256" key="1">
    <source>
        <dbReference type="ARBA" id="ARBA00002190"/>
    </source>
</evidence>
<feature type="region of interest" description="Disordered" evidence="7">
    <location>
        <begin position="63"/>
        <end position="84"/>
    </location>
</feature>
<accession>A0ABW0VIL0</accession>